<keyword evidence="1" id="KW-0479">Metal-binding</keyword>
<evidence type="ECO:0000256" key="2">
    <source>
        <dbReference type="SAM" id="MobiDB-lite"/>
    </source>
</evidence>
<dbReference type="PANTHER" id="PTHR15503">
    <property type="entry name" value="LDOC1 RELATED"/>
    <property type="match status" value="1"/>
</dbReference>
<feature type="region of interest" description="Disordered" evidence="2">
    <location>
        <begin position="104"/>
        <end position="124"/>
    </location>
</feature>
<accession>A0AAV5KKA9</accession>
<dbReference type="InterPro" id="IPR036875">
    <property type="entry name" value="Znf_CCHC_sf"/>
</dbReference>
<dbReference type="InterPro" id="IPR001878">
    <property type="entry name" value="Znf_CCHC"/>
</dbReference>
<feature type="domain" description="CCHC-type" evidence="3">
    <location>
        <begin position="164"/>
        <end position="178"/>
    </location>
</feature>
<dbReference type="GO" id="GO:0008270">
    <property type="term" value="F:zinc ion binding"/>
    <property type="evidence" value="ECO:0007669"/>
    <property type="project" value="UniProtKB-KW"/>
</dbReference>
<gene>
    <name evidence="4" type="ORF">SLEP1_g34558</name>
</gene>
<dbReference type="Proteomes" id="UP001054252">
    <property type="component" value="Unassembled WGS sequence"/>
</dbReference>
<dbReference type="PANTHER" id="PTHR15503:SF45">
    <property type="entry name" value="RNA-DIRECTED DNA POLYMERASE HOMOLOG"/>
    <property type="match status" value="1"/>
</dbReference>
<dbReference type="AlphaFoldDB" id="A0AAV5KKA9"/>
<keyword evidence="1" id="KW-0863">Zinc-finger</keyword>
<evidence type="ECO:0000259" key="3">
    <source>
        <dbReference type="PROSITE" id="PS50158"/>
    </source>
</evidence>
<dbReference type="Pfam" id="PF03732">
    <property type="entry name" value="Retrotrans_gag"/>
    <property type="match status" value="1"/>
</dbReference>
<evidence type="ECO:0000313" key="5">
    <source>
        <dbReference type="Proteomes" id="UP001054252"/>
    </source>
</evidence>
<name>A0AAV5KKA9_9ROSI</name>
<dbReference type="SUPFAM" id="SSF57756">
    <property type="entry name" value="Retrovirus zinc finger-like domains"/>
    <property type="match status" value="1"/>
</dbReference>
<dbReference type="Pfam" id="PF08284">
    <property type="entry name" value="RVP_2"/>
    <property type="match status" value="1"/>
</dbReference>
<dbReference type="Gene3D" id="4.10.60.10">
    <property type="entry name" value="Zinc finger, CCHC-type"/>
    <property type="match status" value="1"/>
</dbReference>
<sequence>MNLPSFKGVLDPNVVESWAKKLEKMFKLFKCTNGQKVDLAVFTLEAVLERKELEFMNLKQSDMTIDEYQVKFNSFVKFAPHIANDEAKKARKCQKGLKVSIRNKMETQDQKGKGKATNNQPFNKKFDQRGKRKILKYNKQTFDSCKSCGKNHGGKEYYWQTRACFKCGKTGHLIKDCPVLKGNTPTLIKGKIPISFRNAYVLMDFGSTHSFVSPKYVPLLHVEPETLDCVLVVNTPSKEVLTSRTIYRSYRVMIEGRVLLANLILLGIVEFDVILVIRFEEEKVGSFPLLVSYMQADKMLLHECYGYLAYVFEFKDKPMSVEGIQVVEDFPDVFPKELLGLPPDGEIEFIIDLVLGTSPISQQPYRMAPAKLTELKK</sequence>
<keyword evidence="5" id="KW-1185">Reference proteome</keyword>
<dbReference type="SMART" id="SM00343">
    <property type="entry name" value="ZnF_C2HC"/>
    <property type="match status" value="1"/>
</dbReference>
<reference evidence="4 5" key="1">
    <citation type="journal article" date="2021" name="Commun. Biol.">
        <title>The genome of Shorea leprosula (Dipterocarpaceae) highlights the ecological relevance of drought in aseasonal tropical rainforests.</title>
        <authorList>
            <person name="Ng K.K.S."/>
            <person name="Kobayashi M.J."/>
            <person name="Fawcett J.A."/>
            <person name="Hatakeyama M."/>
            <person name="Paape T."/>
            <person name="Ng C.H."/>
            <person name="Ang C.C."/>
            <person name="Tnah L.H."/>
            <person name="Lee C.T."/>
            <person name="Nishiyama T."/>
            <person name="Sese J."/>
            <person name="O'Brien M.J."/>
            <person name="Copetti D."/>
            <person name="Mohd Noor M.I."/>
            <person name="Ong R.C."/>
            <person name="Putra M."/>
            <person name="Sireger I.Z."/>
            <person name="Indrioko S."/>
            <person name="Kosugi Y."/>
            <person name="Izuno A."/>
            <person name="Isagi Y."/>
            <person name="Lee S.L."/>
            <person name="Shimizu K.K."/>
        </authorList>
    </citation>
    <scope>NUCLEOTIDE SEQUENCE [LARGE SCALE GENOMIC DNA]</scope>
    <source>
        <strain evidence="4">214</strain>
    </source>
</reference>
<dbReference type="InterPro" id="IPR032567">
    <property type="entry name" value="RTL1-rel"/>
</dbReference>
<evidence type="ECO:0000313" key="4">
    <source>
        <dbReference type="EMBL" id="GKV25053.1"/>
    </source>
</evidence>
<organism evidence="4 5">
    <name type="scientific">Rubroshorea leprosula</name>
    <dbReference type="NCBI Taxonomy" id="152421"/>
    <lineage>
        <taxon>Eukaryota</taxon>
        <taxon>Viridiplantae</taxon>
        <taxon>Streptophyta</taxon>
        <taxon>Embryophyta</taxon>
        <taxon>Tracheophyta</taxon>
        <taxon>Spermatophyta</taxon>
        <taxon>Magnoliopsida</taxon>
        <taxon>eudicotyledons</taxon>
        <taxon>Gunneridae</taxon>
        <taxon>Pentapetalae</taxon>
        <taxon>rosids</taxon>
        <taxon>malvids</taxon>
        <taxon>Malvales</taxon>
        <taxon>Dipterocarpaceae</taxon>
        <taxon>Rubroshorea</taxon>
    </lineage>
</organism>
<protein>
    <recommendedName>
        <fullName evidence="3">CCHC-type domain-containing protein</fullName>
    </recommendedName>
</protein>
<dbReference type="PROSITE" id="PS50158">
    <property type="entry name" value="ZF_CCHC"/>
    <property type="match status" value="1"/>
</dbReference>
<keyword evidence="1" id="KW-0862">Zinc</keyword>
<dbReference type="InterPro" id="IPR005162">
    <property type="entry name" value="Retrotrans_gag_dom"/>
</dbReference>
<evidence type="ECO:0000256" key="1">
    <source>
        <dbReference type="PROSITE-ProRule" id="PRU00047"/>
    </source>
</evidence>
<dbReference type="CDD" id="cd00303">
    <property type="entry name" value="retropepsin_like"/>
    <property type="match status" value="1"/>
</dbReference>
<dbReference type="GO" id="GO:0003676">
    <property type="term" value="F:nucleic acid binding"/>
    <property type="evidence" value="ECO:0007669"/>
    <property type="project" value="InterPro"/>
</dbReference>
<comment type="caution">
    <text evidence="4">The sequence shown here is derived from an EMBL/GenBank/DDBJ whole genome shotgun (WGS) entry which is preliminary data.</text>
</comment>
<dbReference type="Pfam" id="PF00098">
    <property type="entry name" value="zf-CCHC"/>
    <property type="match status" value="1"/>
</dbReference>
<proteinExistence type="predicted"/>
<dbReference type="EMBL" id="BPVZ01000067">
    <property type="protein sequence ID" value="GKV25053.1"/>
    <property type="molecule type" value="Genomic_DNA"/>
</dbReference>